<dbReference type="RefSeq" id="WP_121838987.1">
    <property type="nucleotide sequence ID" value="NZ_ML014777.1"/>
</dbReference>
<name>A0A3L8PWL5_9GAMM</name>
<reference evidence="1 2" key="1">
    <citation type="submission" date="2018-09" db="EMBL/GenBank/DDBJ databases">
        <title>Phylogeny of the Shewanellaceae, and recommendation for two new genera, Pseudoshewanella and Parashewanella.</title>
        <authorList>
            <person name="Wang G."/>
        </authorList>
    </citation>
    <scope>NUCLEOTIDE SEQUENCE [LARGE SCALE GENOMIC DNA]</scope>
    <source>
        <strain evidence="1 2">C51</strain>
    </source>
</reference>
<evidence type="ECO:0008006" key="3">
    <source>
        <dbReference type="Google" id="ProtNLM"/>
    </source>
</evidence>
<organism evidence="1 2">
    <name type="scientific">Parashewanella curva</name>
    <dbReference type="NCBI Taxonomy" id="2338552"/>
    <lineage>
        <taxon>Bacteria</taxon>
        <taxon>Pseudomonadati</taxon>
        <taxon>Pseudomonadota</taxon>
        <taxon>Gammaproteobacteria</taxon>
        <taxon>Alteromonadales</taxon>
        <taxon>Shewanellaceae</taxon>
        <taxon>Parashewanella</taxon>
    </lineage>
</organism>
<evidence type="ECO:0000313" key="2">
    <source>
        <dbReference type="Proteomes" id="UP000281474"/>
    </source>
</evidence>
<evidence type="ECO:0000313" key="1">
    <source>
        <dbReference type="EMBL" id="RLV59710.1"/>
    </source>
</evidence>
<dbReference type="Proteomes" id="UP000281474">
    <property type="component" value="Unassembled WGS sequence"/>
</dbReference>
<keyword evidence="2" id="KW-1185">Reference proteome</keyword>
<dbReference type="OrthoDB" id="5764251at2"/>
<accession>A0A3L8PWL5</accession>
<protein>
    <recommendedName>
        <fullName evidence="3">PilZ domain-containing protein</fullName>
    </recommendedName>
</protein>
<comment type="caution">
    <text evidence="1">The sequence shown here is derived from an EMBL/GenBank/DDBJ whole genome shotgun (WGS) entry which is preliminary data.</text>
</comment>
<sequence>MLDDSNSYFMVPHSFKAYLEEWPAGQNIPSEHELEGLQSIGLKLLSEVKGIESSCLLQLRKLEGDSKAVIDYLKLQSKKIDLILQYVLESEHQDGRQVAGYKFGGDGIEVISNAAAEVNSLFKTTLFIRNELIAILAITEVKDCQQHPEYSDRYLLKLEFSQILEADVELLIQASLSVQQKLLKARNNRQ</sequence>
<dbReference type="EMBL" id="QZEI01000028">
    <property type="protein sequence ID" value="RLV59710.1"/>
    <property type="molecule type" value="Genomic_DNA"/>
</dbReference>
<gene>
    <name evidence="1" type="ORF">D5018_10640</name>
</gene>
<dbReference type="AlphaFoldDB" id="A0A3L8PWL5"/>
<proteinExistence type="predicted"/>